<dbReference type="AlphaFoldDB" id="A0AAP9KP34"/>
<dbReference type="KEGG" id="ppho:CTZ24_09050"/>
<dbReference type="Proteomes" id="UP001171299">
    <property type="component" value="Unassembled WGS sequence"/>
</dbReference>
<gene>
    <name evidence="5" type="ORF">CTZ24_09050</name>
    <name evidence="4" type="ORF">Q3404_06065</name>
</gene>
<dbReference type="PANTHER" id="PTHR43757">
    <property type="entry name" value="AMINOMETHYLTRANSFERASE"/>
    <property type="match status" value="1"/>
</dbReference>
<dbReference type="SUPFAM" id="SSF103025">
    <property type="entry name" value="Folate-binding domain"/>
    <property type="match status" value="1"/>
</dbReference>
<organism evidence="5 6">
    <name type="scientific">Pantoea phytobeneficialis</name>
    <dbReference type="NCBI Taxonomy" id="2052056"/>
    <lineage>
        <taxon>Bacteria</taxon>
        <taxon>Pseudomonadati</taxon>
        <taxon>Pseudomonadota</taxon>
        <taxon>Gammaproteobacteria</taxon>
        <taxon>Enterobacterales</taxon>
        <taxon>Erwiniaceae</taxon>
        <taxon>Pantoea</taxon>
    </lineage>
</organism>
<evidence type="ECO:0000259" key="3">
    <source>
        <dbReference type="Pfam" id="PF08669"/>
    </source>
</evidence>
<feature type="domain" description="Aminomethyltransferase C-terminal" evidence="3">
    <location>
        <begin position="283"/>
        <end position="361"/>
    </location>
</feature>
<dbReference type="RefSeq" id="WP_208725350.1">
    <property type="nucleotide sequence ID" value="NZ_CP024636.1"/>
</dbReference>
<dbReference type="Gene3D" id="3.30.1360.120">
    <property type="entry name" value="Probable tRNA modification gtpase trme, domain 1"/>
    <property type="match status" value="1"/>
</dbReference>
<proteinExistence type="predicted"/>
<evidence type="ECO:0000256" key="1">
    <source>
        <dbReference type="ARBA" id="ARBA00022576"/>
    </source>
</evidence>
<dbReference type="PANTHER" id="PTHR43757:SF2">
    <property type="entry name" value="AMINOMETHYLTRANSFERASE, MITOCHONDRIAL"/>
    <property type="match status" value="1"/>
</dbReference>
<accession>A0AAP9KP34</accession>
<reference evidence="4" key="3">
    <citation type="submission" date="2023-07" db="EMBL/GenBank/DDBJ databases">
        <title>The extreme plant-growth-promoting properties of Pantoea phytobeneficialis PF55 revealed by functional and genomic analysis.</title>
        <authorList>
            <person name="Nascimento F.X."/>
            <person name="Marcio R.J."/>
        </authorList>
    </citation>
    <scope>NUCLEOTIDE SEQUENCE</scope>
    <source>
        <strain evidence="4">PF55</strain>
    </source>
</reference>
<keyword evidence="7" id="KW-1185">Reference proteome</keyword>
<evidence type="ECO:0000313" key="6">
    <source>
        <dbReference type="Proteomes" id="UP000424872"/>
    </source>
</evidence>
<dbReference type="Pfam" id="PF08669">
    <property type="entry name" value="GCV_T_C"/>
    <property type="match status" value="1"/>
</dbReference>
<dbReference type="InterPro" id="IPR029043">
    <property type="entry name" value="GcvT/YgfZ_C"/>
</dbReference>
<dbReference type="InterPro" id="IPR013977">
    <property type="entry name" value="GcvT_C"/>
</dbReference>
<sequence length="391" mass="43651">MSALYKMHLAKNAVMGVYNGKSVPLSYTSQVEAYKAVRENALLVDYSHMSIVRVMGDDAWSLVNHLASADVSVIRDEQGIYSLLLNEDGTVWGDAYILCTDEGYYILSESLSVNDIIERLNVILEYRVDLDIQDVPEITAMDTQEWGAVLLEGPYAWELLAEIYGFDIIGLPYHEYMSTDDGLITFRCGRHGEYGYLLVGEQQQLVGVWQQLLDKGDKYQLKAAGLDYQELVRIENPCWDASIYQNYSCNPLELQMQWAIQYDKENFIGKSAVEEFSRRGAERKLVGMVPLVEGGDITADDKVLADGVVVGVIIKGGYSPARKSYIALALIDSDYAWSDIAGFAIRTAHGDINAATHNLPFLYNFSMLVNPTEHSFIDTTKPKSALSGIKV</sequence>
<keyword evidence="1" id="KW-0808">Transferase</keyword>
<dbReference type="Proteomes" id="UP000424872">
    <property type="component" value="Chromosome"/>
</dbReference>
<feature type="domain" description="GCVT N-terminal" evidence="2">
    <location>
        <begin position="4"/>
        <end position="264"/>
    </location>
</feature>
<dbReference type="InterPro" id="IPR028896">
    <property type="entry name" value="GcvT/YgfZ/DmdA"/>
</dbReference>
<dbReference type="GO" id="GO:0008483">
    <property type="term" value="F:transaminase activity"/>
    <property type="evidence" value="ECO:0007669"/>
    <property type="project" value="UniProtKB-KW"/>
</dbReference>
<keyword evidence="1" id="KW-0032">Aminotransferase</keyword>
<dbReference type="EMBL" id="JAUOOM010000004">
    <property type="protein sequence ID" value="MDO6406139.1"/>
    <property type="molecule type" value="Genomic_DNA"/>
</dbReference>
<dbReference type="SUPFAM" id="SSF101790">
    <property type="entry name" value="Aminomethyltransferase beta-barrel domain"/>
    <property type="match status" value="1"/>
</dbReference>
<reference evidence="5" key="2">
    <citation type="journal article" date="2020" name="Environ. Microbiol.">
        <title>The extreme plant-growth-promoting properties of Pantoea phytobeneficialis MSR2 revealed by functional and genomic analysis.</title>
        <authorList>
            <person name="Nascimento F.X."/>
            <person name="Hernandez A.G."/>
            <person name="Glick B.R."/>
            <person name="Rossi M.J."/>
        </authorList>
    </citation>
    <scope>NUCLEOTIDE SEQUENCE</scope>
    <source>
        <strain evidence="5">MSR2</strain>
    </source>
</reference>
<dbReference type="PIRSF" id="PIRSF006487">
    <property type="entry name" value="GcvT"/>
    <property type="match status" value="1"/>
</dbReference>
<dbReference type="Pfam" id="PF01571">
    <property type="entry name" value="GCV_T"/>
    <property type="match status" value="1"/>
</dbReference>
<dbReference type="InterPro" id="IPR006222">
    <property type="entry name" value="GCVT_N"/>
</dbReference>
<dbReference type="EMBL" id="CP024636">
    <property type="protein sequence ID" value="QGR06550.1"/>
    <property type="molecule type" value="Genomic_DNA"/>
</dbReference>
<reference evidence="6" key="1">
    <citation type="submission" date="2017-11" db="EMBL/GenBank/DDBJ databases">
        <title>Genome sequence of Pantoea sp. MSR2.</title>
        <authorList>
            <person name="Nascimento F.X."/>
        </authorList>
    </citation>
    <scope>NUCLEOTIDE SEQUENCE [LARGE SCALE GENOMIC DNA]</scope>
    <source>
        <strain evidence="6">MSR2</strain>
    </source>
</reference>
<name>A0AAP9KP34_9GAMM</name>
<protein>
    <submittedName>
        <fullName evidence="4 5">Aminomethyltransferase</fullName>
    </submittedName>
</protein>
<evidence type="ECO:0000313" key="4">
    <source>
        <dbReference type="EMBL" id="MDO6406139.1"/>
    </source>
</evidence>
<evidence type="ECO:0000313" key="5">
    <source>
        <dbReference type="EMBL" id="QGR06550.1"/>
    </source>
</evidence>
<dbReference type="InterPro" id="IPR027266">
    <property type="entry name" value="TrmE/GcvT-like"/>
</dbReference>
<evidence type="ECO:0000259" key="2">
    <source>
        <dbReference type="Pfam" id="PF01571"/>
    </source>
</evidence>
<evidence type="ECO:0000313" key="7">
    <source>
        <dbReference type="Proteomes" id="UP001171299"/>
    </source>
</evidence>